<dbReference type="RefSeq" id="WP_036200225.1">
    <property type="nucleotide sequence ID" value="NZ_AVCY01000007.1"/>
</dbReference>
<accession>A0A0A3HTG2</accession>
<dbReference type="InterPro" id="IPR052016">
    <property type="entry name" value="Bact_Sigma-Reg"/>
</dbReference>
<evidence type="ECO:0000256" key="2">
    <source>
        <dbReference type="PROSITE-ProRule" id="PRU00169"/>
    </source>
</evidence>
<dbReference type="InterPro" id="IPR001789">
    <property type="entry name" value="Sig_transdc_resp-reg_receiver"/>
</dbReference>
<dbReference type="Gene3D" id="3.60.40.10">
    <property type="entry name" value="PPM-type phosphatase domain"/>
    <property type="match status" value="1"/>
</dbReference>
<dbReference type="GO" id="GO:0016791">
    <property type="term" value="F:phosphatase activity"/>
    <property type="evidence" value="ECO:0007669"/>
    <property type="project" value="TreeGrafter"/>
</dbReference>
<keyword evidence="2" id="KW-0597">Phosphoprotein</keyword>
<evidence type="ECO:0000313" key="4">
    <source>
        <dbReference type="EMBL" id="KGR75719.1"/>
    </source>
</evidence>
<dbReference type="OrthoDB" id="9763484at2"/>
<name>A0A0A3HTG2_9BACL</name>
<keyword evidence="5" id="KW-1185">Reference proteome</keyword>
<comment type="caution">
    <text evidence="4">The sequence shown here is derived from an EMBL/GenBank/DDBJ whole genome shotgun (WGS) entry which is preliminary data.</text>
</comment>
<dbReference type="PANTHER" id="PTHR43156">
    <property type="entry name" value="STAGE II SPORULATION PROTEIN E-RELATED"/>
    <property type="match status" value="1"/>
</dbReference>
<sequence>MTILLVDDNKVNLFVIEKILNSEGYNDCVSLTSAKELFDYLQLEASNSFSKHVDLILLDIMMPEIDGLEACRVIKANERYKDIPIIFVTALDDKNKLAEALDIGGMDYITKPIDKVELLARIRVALRLKAELDWHTQHEKKIQYELDLATNVQRSLLSPPIKEKNIQVEVSYLPSFNLAGDMYYWHKINDHRYAVILLDMMGHGISASLLCMFISSVLREAIKQIVDPVDVVNELNRYMAQLHNEKESIPYYFTAIYLVIDTEMKTIEYVNAGHPHGYVTIDEEHIVPLNQGSCAIGFFEEIKVEKQIIHYQKEAQIILFTDGLLEAITPDEFEAEERIRTLSERKWSTSQLLLDELLPKENQTNQPDDMCLVLLKVQANEKTDTHF</sequence>
<dbReference type="EMBL" id="JPVO01000049">
    <property type="protein sequence ID" value="KGR75719.1"/>
    <property type="molecule type" value="Genomic_DNA"/>
</dbReference>
<dbReference type="AlphaFoldDB" id="A0A0A3HTG2"/>
<protein>
    <submittedName>
        <fullName evidence="4">Response regulator</fullName>
    </submittedName>
</protein>
<organism evidence="4 5">
    <name type="scientific">Ureibacillus sinduriensis BLB-1 = JCM 15800</name>
    <dbReference type="NCBI Taxonomy" id="1384057"/>
    <lineage>
        <taxon>Bacteria</taxon>
        <taxon>Bacillati</taxon>
        <taxon>Bacillota</taxon>
        <taxon>Bacilli</taxon>
        <taxon>Bacillales</taxon>
        <taxon>Caryophanaceae</taxon>
        <taxon>Ureibacillus</taxon>
    </lineage>
</organism>
<dbReference type="InterPro" id="IPR011006">
    <property type="entry name" value="CheY-like_superfamily"/>
</dbReference>
<dbReference type="PROSITE" id="PS50110">
    <property type="entry name" value="RESPONSE_REGULATORY"/>
    <property type="match status" value="1"/>
</dbReference>
<feature type="domain" description="Response regulatory" evidence="3">
    <location>
        <begin position="2"/>
        <end position="126"/>
    </location>
</feature>
<dbReference type="eggNOG" id="COG2208">
    <property type="taxonomic scope" value="Bacteria"/>
</dbReference>
<dbReference type="InterPro" id="IPR036457">
    <property type="entry name" value="PPM-type-like_dom_sf"/>
</dbReference>
<dbReference type="Pfam" id="PF07228">
    <property type="entry name" value="SpoIIE"/>
    <property type="match status" value="1"/>
</dbReference>
<feature type="modified residue" description="4-aspartylphosphate" evidence="2">
    <location>
        <position position="59"/>
    </location>
</feature>
<dbReference type="GO" id="GO:0000160">
    <property type="term" value="P:phosphorelay signal transduction system"/>
    <property type="evidence" value="ECO:0007669"/>
    <property type="project" value="InterPro"/>
</dbReference>
<dbReference type="SUPFAM" id="SSF81606">
    <property type="entry name" value="PP2C-like"/>
    <property type="match status" value="1"/>
</dbReference>
<dbReference type="SUPFAM" id="SSF52172">
    <property type="entry name" value="CheY-like"/>
    <property type="match status" value="1"/>
</dbReference>
<dbReference type="Gene3D" id="3.40.50.2300">
    <property type="match status" value="1"/>
</dbReference>
<proteinExistence type="predicted"/>
<keyword evidence="1" id="KW-0378">Hydrolase</keyword>
<dbReference type="SMART" id="SM00448">
    <property type="entry name" value="REC"/>
    <property type="match status" value="1"/>
</dbReference>
<dbReference type="Proteomes" id="UP000030408">
    <property type="component" value="Unassembled WGS sequence"/>
</dbReference>
<reference evidence="4 5" key="1">
    <citation type="submission" date="2014-02" db="EMBL/GenBank/DDBJ databases">
        <title>Draft genome sequence of Lysinibacillus sinduriensis JCM 15800.</title>
        <authorList>
            <person name="Zhang F."/>
            <person name="Wang G."/>
            <person name="Zhang L."/>
        </authorList>
    </citation>
    <scope>NUCLEOTIDE SEQUENCE [LARGE SCALE GENOMIC DNA]</scope>
    <source>
        <strain evidence="4 5">JCM 15800</strain>
    </source>
</reference>
<dbReference type="InterPro" id="IPR001932">
    <property type="entry name" value="PPM-type_phosphatase-like_dom"/>
</dbReference>
<evidence type="ECO:0000313" key="5">
    <source>
        <dbReference type="Proteomes" id="UP000030408"/>
    </source>
</evidence>
<dbReference type="SMART" id="SM00331">
    <property type="entry name" value="PP2C_SIG"/>
    <property type="match status" value="1"/>
</dbReference>
<dbReference type="STRING" id="1384057.CD33_09435"/>
<evidence type="ECO:0000256" key="1">
    <source>
        <dbReference type="ARBA" id="ARBA00022801"/>
    </source>
</evidence>
<dbReference type="PANTHER" id="PTHR43156:SF14">
    <property type="entry name" value="PHOSPHOSERINE PHOSPHATASE RSBP"/>
    <property type="match status" value="1"/>
</dbReference>
<evidence type="ECO:0000259" key="3">
    <source>
        <dbReference type="PROSITE" id="PS50110"/>
    </source>
</evidence>
<dbReference type="Pfam" id="PF00072">
    <property type="entry name" value="Response_reg"/>
    <property type="match status" value="1"/>
</dbReference>
<gene>
    <name evidence="4" type="ORF">CD33_09435</name>
</gene>
<dbReference type="eggNOG" id="COG3706">
    <property type="taxonomic scope" value="Bacteria"/>
</dbReference>